<protein>
    <submittedName>
        <fullName evidence="2">Uncharacterized protein</fullName>
    </submittedName>
</protein>
<gene>
    <name evidence="2" type="ORF">OEA41_010079</name>
</gene>
<dbReference type="PANTHER" id="PTHR39609:SF1">
    <property type="entry name" value="RFEG"/>
    <property type="match status" value="1"/>
</dbReference>
<feature type="compositionally biased region" description="Basic and acidic residues" evidence="1">
    <location>
        <begin position="333"/>
        <end position="350"/>
    </location>
</feature>
<evidence type="ECO:0000313" key="2">
    <source>
        <dbReference type="EMBL" id="KAK3166954.1"/>
    </source>
</evidence>
<proteinExistence type="predicted"/>
<feature type="region of interest" description="Disordered" evidence="1">
    <location>
        <begin position="217"/>
        <end position="350"/>
    </location>
</feature>
<sequence>MTSRPRDRDRDDRGYRELKGGRGGEPPGPSRPSRAKLNEFFVNGDGIHREVLQREICKYLGPEAYSRPSSYNGLQGYIVTAVRPFTPKMLDDLQELSDAYISENREITRRGHQGNLAKGSPSSNGPNDSLGITYGESETSRRQDQILRQQGSMDYDYPTPAPSYTMATTQPGYPAVSTSVYPQNLGGAYAGLNYTPETAYGQGTQYGAPQGTGYGTGYTTGNARPATNENYTYGNESPRNDAYRQPSAYPSTGRAAAARPSDPRDPRADPRFAQVDPRGDPRMDPRMMQGSYPSYSSPGDVDARYDYVSATPPVQSGRGGPSYPSSRVPAGYEPRDAYRNEPIREERRRR</sequence>
<dbReference type="EMBL" id="JASNWA010000011">
    <property type="protein sequence ID" value="KAK3166954.1"/>
    <property type="molecule type" value="Genomic_DNA"/>
</dbReference>
<organism evidence="2 3">
    <name type="scientific">Lepraria neglecta</name>
    <dbReference type="NCBI Taxonomy" id="209136"/>
    <lineage>
        <taxon>Eukaryota</taxon>
        <taxon>Fungi</taxon>
        <taxon>Dikarya</taxon>
        <taxon>Ascomycota</taxon>
        <taxon>Pezizomycotina</taxon>
        <taxon>Lecanoromycetes</taxon>
        <taxon>OSLEUM clade</taxon>
        <taxon>Lecanoromycetidae</taxon>
        <taxon>Lecanorales</taxon>
        <taxon>Lecanorineae</taxon>
        <taxon>Stereocaulaceae</taxon>
        <taxon>Lepraria</taxon>
    </lineage>
</organism>
<accession>A0AAD9YVW7</accession>
<evidence type="ECO:0000313" key="3">
    <source>
        <dbReference type="Proteomes" id="UP001276659"/>
    </source>
</evidence>
<keyword evidence="3" id="KW-1185">Reference proteome</keyword>
<evidence type="ECO:0000256" key="1">
    <source>
        <dbReference type="SAM" id="MobiDB-lite"/>
    </source>
</evidence>
<feature type="region of interest" description="Disordered" evidence="1">
    <location>
        <begin position="1"/>
        <end position="36"/>
    </location>
</feature>
<name>A0AAD9YVW7_9LECA</name>
<feature type="compositionally biased region" description="Polar residues" evidence="1">
    <location>
        <begin position="225"/>
        <end position="237"/>
    </location>
</feature>
<feature type="compositionally biased region" description="Basic and acidic residues" evidence="1">
    <location>
        <begin position="1"/>
        <end position="22"/>
    </location>
</feature>
<dbReference type="AlphaFoldDB" id="A0AAD9YVW7"/>
<dbReference type="PANTHER" id="PTHR39609">
    <property type="entry name" value="RFEG-RELATED"/>
    <property type="match status" value="1"/>
</dbReference>
<reference evidence="2" key="1">
    <citation type="submission" date="2022-11" db="EMBL/GenBank/DDBJ databases">
        <title>Chromosomal genome sequence assembly and mating type (MAT) locus characterization of the leprose asexual lichenized fungus Lepraria neglecta (Nyl.) Erichsen.</title>
        <authorList>
            <person name="Allen J.L."/>
            <person name="Pfeffer B."/>
        </authorList>
    </citation>
    <scope>NUCLEOTIDE SEQUENCE</scope>
    <source>
        <strain evidence="2">Allen 5258</strain>
    </source>
</reference>
<comment type="caution">
    <text evidence="2">The sequence shown here is derived from an EMBL/GenBank/DDBJ whole genome shotgun (WGS) entry which is preliminary data.</text>
</comment>
<dbReference type="Proteomes" id="UP001276659">
    <property type="component" value="Unassembled WGS sequence"/>
</dbReference>
<feature type="region of interest" description="Disordered" evidence="1">
    <location>
        <begin position="107"/>
        <end position="143"/>
    </location>
</feature>
<feature type="compositionally biased region" description="Basic and acidic residues" evidence="1">
    <location>
        <begin position="261"/>
        <end position="270"/>
    </location>
</feature>